<accession>A0A6A5SEP4</accession>
<keyword evidence="4" id="KW-1185">Reference proteome</keyword>
<evidence type="ECO:0000256" key="1">
    <source>
        <dbReference type="SAM" id="MobiDB-lite"/>
    </source>
</evidence>
<name>A0A6A5SEP4_9PLEO</name>
<sequence length="228" mass="25243">MGLITPFSQIDKATLQANSERFRRTTRIRGQIHKQRKQTELGWKRHKEYQSGTRSRGTIDSHQAPHEWSQNTKRKRKGEHKNPEQRTLEAALHTATLIVLQLLLFSTTFVILPILALLASIATAANMNPAQNPQSNRSSIDTVHPTGPDEGPEASSGYNSNLSTPGVSPDPPLTAGLSINEALLQKLVESITLIADTNRRAAVHERPPFDAKELSFNGDNVTEFLEAI</sequence>
<dbReference type="EMBL" id="ML976160">
    <property type="protein sequence ID" value="KAF1936976.1"/>
    <property type="molecule type" value="Genomic_DNA"/>
</dbReference>
<proteinExistence type="predicted"/>
<dbReference type="AlphaFoldDB" id="A0A6A5SEP4"/>
<evidence type="ECO:0000313" key="3">
    <source>
        <dbReference type="EMBL" id="KAF1936976.1"/>
    </source>
</evidence>
<evidence type="ECO:0000313" key="4">
    <source>
        <dbReference type="Proteomes" id="UP000800038"/>
    </source>
</evidence>
<feature type="non-terminal residue" evidence="3">
    <location>
        <position position="228"/>
    </location>
</feature>
<keyword evidence="2" id="KW-1133">Transmembrane helix</keyword>
<gene>
    <name evidence="3" type="ORF">EJ02DRAFT_69419</name>
</gene>
<dbReference type="Proteomes" id="UP000800038">
    <property type="component" value="Unassembled WGS sequence"/>
</dbReference>
<feature type="region of interest" description="Disordered" evidence="1">
    <location>
        <begin position="31"/>
        <end position="85"/>
    </location>
</feature>
<feature type="transmembrane region" description="Helical" evidence="2">
    <location>
        <begin position="102"/>
        <end position="125"/>
    </location>
</feature>
<keyword evidence="2" id="KW-0472">Membrane</keyword>
<feature type="compositionally biased region" description="Polar residues" evidence="1">
    <location>
        <begin position="129"/>
        <end position="141"/>
    </location>
</feature>
<feature type="compositionally biased region" description="Polar residues" evidence="1">
    <location>
        <begin position="156"/>
        <end position="166"/>
    </location>
</feature>
<protein>
    <submittedName>
        <fullName evidence="3">Uncharacterized protein</fullName>
    </submittedName>
</protein>
<evidence type="ECO:0000256" key="2">
    <source>
        <dbReference type="SAM" id="Phobius"/>
    </source>
</evidence>
<organism evidence="3 4">
    <name type="scientific">Clathrospora elynae</name>
    <dbReference type="NCBI Taxonomy" id="706981"/>
    <lineage>
        <taxon>Eukaryota</taxon>
        <taxon>Fungi</taxon>
        <taxon>Dikarya</taxon>
        <taxon>Ascomycota</taxon>
        <taxon>Pezizomycotina</taxon>
        <taxon>Dothideomycetes</taxon>
        <taxon>Pleosporomycetidae</taxon>
        <taxon>Pleosporales</taxon>
        <taxon>Diademaceae</taxon>
        <taxon>Clathrospora</taxon>
    </lineage>
</organism>
<keyword evidence="2" id="KW-0812">Transmembrane</keyword>
<feature type="region of interest" description="Disordered" evidence="1">
    <location>
        <begin position="129"/>
        <end position="173"/>
    </location>
</feature>
<reference evidence="3" key="1">
    <citation type="journal article" date="2020" name="Stud. Mycol.">
        <title>101 Dothideomycetes genomes: a test case for predicting lifestyles and emergence of pathogens.</title>
        <authorList>
            <person name="Haridas S."/>
            <person name="Albert R."/>
            <person name="Binder M."/>
            <person name="Bloem J."/>
            <person name="Labutti K."/>
            <person name="Salamov A."/>
            <person name="Andreopoulos B."/>
            <person name="Baker S."/>
            <person name="Barry K."/>
            <person name="Bills G."/>
            <person name="Bluhm B."/>
            <person name="Cannon C."/>
            <person name="Castanera R."/>
            <person name="Culley D."/>
            <person name="Daum C."/>
            <person name="Ezra D."/>
            <person name="Gonzalez J."/>
            <person name="Henrissat B."/>
            <person name="Kuo A."/>
            <person name="Liang C."/>
            <person name="Lipzen A."/>
            <person name="Lutzoni F."/>
            <person name="Magnuson J."/>
            <person name="Mondo S."/>
            <person name="Nolan M."/>
            <person name="Ohm R."/>
            <person name="Pangilinan J."/>
            <person name="Park H.-J."/>
            <person name="Ramirez L."/>
            <person name="Alfaro M."/>
            <person name="Sun H."/>
            <person name="Tritt A."/>
            <person name="Yoshinaga Y."/>
            <person name="Zwiers L.-H."/>
            <person name="Turgeon B."/>
            <person name="Goodwin S."/>
            <person name="Spatafora J."/>
            <person name="Crous P."/>
            <person name="Grigoriev I."/>
        </authorList>
    </citation>
    <scope>NUCLEOTIDE SEQUENCE</scope>
    <source>
        <strain evidence="3">CBS 161.51</strain>
    </source>
</reference>